<dbReference type="RefSeq" id="WP_359354544.1">
    <property type="nucleotide sequence ID" value="NZ_JBEYXV010000017.1"/>
</dbReference>
<name>A0ABV3BUZ1_9ACTN</name>
<reference evidence="1 2" key="1">
    <citation type="submission" date="2024-06" db="EMBL/GenBank/DDBJ databases">
        <title>The Natural Products Discovery Center: Release of the First 8490 Sequenced Strains for Exploring Actinobacteria Biosynthetic Diversity.</title>
        <authorList>
            <person name="Kalkreuter E."/>
            <person name="Kautsar S.A."/>
            <person name="Yang D."/>
            <person name="Bader C.D."/>
            <person name="Teijaro C.N."/>
            <person name="Fluegel L."/>
            <person name="Davis C.M."/>
            <person name="Simpson J.R."/>
            <person name="Lauterbach L."/>
            <person name="Steele A.D."/>
            <person name="Gui C."/>
            <person name="Meng S."/>
            <person name="Li G."/>
            <person name="Viehrig K."/>
            <person name="Ye F."/>
            <person name="Su P."/>
            <person name="Kiefer A.F."/>
            <person name="Nichols A."/>
            <person name="Cepeda A.J."/>
            <person name="Yan W."/>
            <person name="Fan B."/>
            <person name="Jiang Y."/>
            <person name="Adhikari A."/>
            <person name="Zheng C.-J."/>
            <person name="Schuster L."/>
            <person name="Cowan T.M."/>
            <person name="Smanski M.J."/>
            <person name="Chevrette M.G."/>
            <person name="De Carvalho L.P.S."/>
            <person name="Shen B."/>
        </authorList>
    </citation>
    <scope>NUCLEOTIDE SEQUENCE [LARGE SCALE GENOMIC DNA]</scope>
    <source>
        <strain evidence="1 2">NPDC046838</strain>
    </source>
</reference>
<sequence length="152" mass="15977">MPEFGFIRASDEVLAIRNELADRVVQALRRAGLPAFHDTEVGTEDQSGSAVQVDSDAETASAPVSVIWRCDAAATQAAVDSLSSGNPDAPTVRYPGAIGLHMQSALIQILLSSGIIATPDNDNMNPERVLVFGAMSDLPPALRPTFVPPGSH</sequence>
<proteinExistence type="predicted"/>
<dbReference type="EMBL" id="JBEYXV010000017">
    <property type="protein sequence ID" value="MEU6824846.1"/>
    <property type="molecule type" value="Genomic_DNA"/>
</dbReference>
<comment type="caution">
    <text evidence="1">The sequence shown here is derived from an EMBL/GenBank/DDBJ whole genome shotgun (WGS) entry which is preliminary data.</text>
</comment>
<evidence type="ECO:0000313" key="2">
    <source>
        <dbReference type="Proteomes" id="UP001551176"/>
    </source>
</evidence>
<evidence type="ECO:0000313" key="1">
    <source>
        <dbReference type="EMBL" id="MEU6824846.1"/>
    </source>
</evidence>
<organism evidence="1 2">
    <name type="scientific">Streptomyces atriruber</name>
    <dbReference type="NCBI Taxonomy" id="545121"/>
    <lineage>
        <taxon>Bacteria</taxon>
        <taxon>Bacillati</taxon>
        <taxon>Actinomycetota</taxon>
        <taxon>Actinomycetes</taxon>
        <taxon>Kitasatosporales</taxon>
        <taxon>Streptomycetaceae</taxon>
        <taxon>Streptomyces</taxon>
    </lineage>
</organism>
<gene>
    <name evidence="1" type="ORF">ABZ921_29810</name>
</gene>
<accession>A0ABV3BUZ1</accession>
<keyword evidence="2" id="KW-1185">Reference proteome</keyword>
<dbReference type="Proteomes" id="UP001551176">
    <property type="component" value="Unassembled WGS sequence"/>
</dbReference>
<protein>
    <submittedName>
        <fullName evidence="1">Uncharacterized protein</fullName>
    </submittedName>
</protein>